<keyword evidence="2" id="KW-1185">Reference proteome</keyword>
<dbReference type="SUPFAM" id="SSF102588">
    <property type="entry name" value="LmbE-like"/>
    <property type="match status" value="1"/>
</dbReference>
<protein>
    <recommendedName>
        <fullName evidence="3">PIG-L family deacetylase</fullName>
    </recommendedName>
</protein>
<evidence type="ECO:0008006" key="3">
    <source>
        <dbReference type="Google" id="ProtNLM"/>
    </source>
</evidence>
<dbReference type="PANTHER" id="PTHR12993:SF11">
    <property type="entry name" value="N-ACETYLGLUCOSAMINYL-PHOSPHATIDYLINOSITOL DE-N-ACETYLASE"/>
    <property type="match status" value="1"/>
</dbReference>
<evidence type="ECO:0000313" key="1">
    <source>
        <dbReference type="EMBL" id="KAB7742233.1"/>
    </source>
</evidence>
<dbReference type="InterPro" id="IPR003737">
    <property type="entry name" value="GlcNAc_PI_deacetylase-related"/>
</dbReference>
<gene>
    <name evidence="1" type="ORF">F2P47_02895</name>
</gene>
<reference evidence="1 2" key="1">
    <citation type="submission" date="2019-09" db="EMBL/GenBank/DDBJ databases">
        <title>Parvibaculum sedimenti sp. nov., isolated from sediment.</title>
        <authorList>
            <person name="Wang Y."/>
        </authorList>
    </citation>
    <scope>NUCLEOTIDE SEQUENCE [LARGE SCALE GENOMIC DNA]</scope>
    <source>
        <strain evidence="1 2">HXT-9</strain>
    </source>
</reference>
<dbReference type="RefSeq" id="WP_152214655.1">
    <property type="nucleotide sequence ID" value="NZ_WESC01000002.1"/>
</dbReference>
<proteinExistence type="predicted"/>
<dbReference type="Gene3D" id="3.40.50.10320">
    <property type="entry name" value="LmbE-like"/>
    <property type="match status" value="1"/>
</dbReference>
<evidence type="ECO:0000313" key="2">
    <source>
        <dbReference type="Proteomes" id="UP000468901"/>
    </source>
</evidence>
<dbReference type="GO" id="GO:0016811">
    <property type="term" value="F:hydrolase activity, acting on carbon-nitrogen (but not peptide) bonds, in linear amides"/>
    <property type="evidence" value="ECO:0007669"/>
    <property type="project" value="TreeGrafter"/>
</dbReference>
<sequence>MRKKALSILAGLALAAGFLCAGLFVWASSLFSEPSAREVPSVAGELGATRVLAVFAHPDDELRVAGLLEAAKARDHAFTALVTATRGEKGSQVPKVARQRDLAQVRTAEVLKSGYALGIDEQEVWDFPDSGLAGVDFERLTARVEEAMERYKPDLIVTFWPASGESGHPDHMRIGLAAQAAAHRLSEMPAVDGYRGAKWIAYVVAPRRGIRAIGGEAGAFVAANEPAPDLAMKAKLSTRLRGWEIHASQEYSIPTTYRLSARLYYLLWGDEFYKVTELKERR</sequence>
<dbReference type="Pfam" id="PF02585">
    <property type="entry name" value="PIG-L"/>
    <property type="match status" value="1"/>
</dbReference>
<dbReference type="EMBL" id="WESC01000002">
    <property type="protein sequence ID" value="KAB7742233.1"/>
    <property type="molecule type" value="Genomic_DNA"/>
</dbReference>
<comment type="caution">
    <text evidence="1">The sequence shown here is derived from an EMBL/GenBank/DDBJ whole genome shotgun (WGS) entry which is preliminary data.</text>
</comment>
<dbReference type="PANTHER" id="PTHR12993">
    <property type="entry name" value="N-ACETYLGLUCOSAMINYL-PHOSPHATIDYLINOSITOL DE-N-ACETYLASE-RELATED"/>
    <property type="match status" value="1"/>
</dbReference>
<dbReference type="AlphaFoldDB" id="A0A6N6VS16"/>
<accession>A0A6N6VS16</accession>
<dbReference type="Proteomes" id="UP000468901">
    <property type="component" value="Unassembled WGS sequence"/>
</dbReference>
<name>A0A6N6VS16_9HYPH</name>
<organism evidence="1 2">
    <name type="scientific">Parvibaculum sedimenti</name>
    <dbReference type="NCBI Taxonomy" id="2608632"/>
    <lineage>
        <taxon>Bacteria</taxon>
        <taxon>Pseudomonadati</taxon>
        <taxon>Pseudomonadota</taxon>
        <taxon>Alphaproteobacteria</taxon>
        <taxon>Hyphomicrobiales</taxon>
        <taxon>Parvibaculaceae</taxon>
        <taxon>Parvibaculum</taxon>
    </lineage>
</organism>
<dbReference type="InterPro" id="IPR024078">
    <property type="entry name" value="LmbE-like_dom_sf"/>
</dbReference>